<dbReference type="AlphaFoldDB" id="C9YHD2"/>
<dbReference type="InterPro" id="IPR000524">
    <property type="entry name" value="Tscrpt_reg_HTH_GntR"/>
</dbReference>
<sequence>MPAAGVPCMVSSTCVLKPMAHPRRLKMQSVYTFVQSRYHDLMETTTTGFIVEAITAAIVDHQLTPGAKLAEQKLADQFGVSRTLIRQALFQLSRNRLIRMEPARGAFVAAPSVAEARQVFAVRRMLEAGMVRAFIAAANPEHIHALRLHIAEEQNAVHGGTISNRTELLGDFHVRMAQLLGNEVLALMLMELLSRCSLITLMYQTSASAAHSHEEHAALVDALEARDETLALRLMDEHLQHVEAGLTLPPDEST</sequence>
<dbReference type="Pfam" id="PF07729">
    <property type="entry name" value="FCD"/>
    <property type="match status" value="1"/>
</dbReference>
<evidence type="ECO:0000313" key="5">
    <source>
        <dbReference type="EMBL" id="CBA33995.1"/>
    </source>
</evidence>
<dbReference type="InterPro" id="IPR008920">
    <property type="entry name" value="TF_FadR/GntR_C"/>
</dbReference>
<keyword evidence="2" id="KW-0238">DNA-binding</keyword>
<dbReference type="EMBL" id="FN543108">
    <property type="protein sequence ID" value="CBA33995.1"/>
    <property type="molecule type" value="Genomic_DNA"/>
</dbReference>
<organism evidence="5">
    <name type="scientific">Curvibacter symbiont subsp. Hydra magnipapillata</name>
    <dbReference type="NCBI Taxonomy" id="667019"/>
    <lineage>
        <taxon>Bacteria</taxon>
        <taxon>Pseudomonadati</taxon>
        <taxon>Pseudomonadota</taxon>
        <taxon>Betaproteobacteria</taxon>
        <taxon>Burkholderiales</taxon>
        <taxon>Comamonadaceae</taxon>
        <taxon>Curvibacter</taxon>
    </lineage>
</organism>
<dbReference type="PANTHER" id="PTHR43537">
    <property type="entry name" value="TRANSCRIPTIONAL REGULATOR, GNTR FAMILY"/>
    <property type="match status" value="1"/>
</dbReference>
<evidence type="ECO:0000259" key="4">
    <source>
        <dbReference type="PROSITE" id="PS50949"/>
    </source>
</evidence>
<dbReference type="InterPro" id="IPR036390">
    <property type="entry name" value="WH_DNA-bd_sf"/>
</dbReference>
<gene>
    <name evidence="5" type="ORF">Csp_B21820</name>
</gene>
<protein>
    <recommendedName>
        <fullName evidence="4">HTH gntR-type domain-containing protein</fullName>
    </recommendedName>
</protein>
<dbReference type="InterPro" id="IPR036388">
    <property type="entry name" value="WH-like_DNA-bd_sf"/>
</dbReference>
<evidence type="ECO:0000256" key="1">
    <source>
        <dbReference type="ARBA" id="ARBA00023015"/>
    </source>
</evidence>
<keyword evidence="1" id="KW-0805">Transcription regulation</keyword>
<name>C9YHD2_CURXX</name>
<dbReference type="PANTHER" id="PTHR43537:SF53">
    <property type="entry name" value="HTH-TYPE TRANSCRIPTIONAL REPRESSOR NANR"/>
    <property type="match status" value="1"/>
</dbReference>
<dbReference type="InterPro" id="IPR011711">
    <property type="entry name" value="GntR_C"/>
</dbReference>
<reference evidence="5" key="1">
    <citation type="journal article" date="2010" name="Nature">
        <title>The Dynamic genome of Hydra.</title>
        <authorList>
            <person name="Chapman J.A."/>
            <person name="Kirkness E.F."/>
            <person name="Simakov O."/>
            <person name="Hampson S.E."/>
            <person name="Mitros T."/>
            <person name="Weinmaier T."/>
            <person name="Rattei T."/>
            <person name="Balasubramanian P.G."/>
            <person name="Borman J."/>
            <person name="Busam D."/>
            <person name="Disbennett K."/>
            <person name="Pfannkoch C."/>
            <person name="Sumin N."/>
            <person name="Sutton G."/>
            <person name="Viswanathan L."/>
            <person name="Walenz B."/>
            <person name="Goodstein D.M."/>
            <person name="Hellsten U."/>
            <person name="Kawashima T."/>
            <person name="Prochnik S.E."/>
            <person name="Putnam N.H."/>
            <person name="Shu S."/>
            <person name="Blumberg B."/>
            <person name="Dana C.E."/>
            <person name="Gee L."/>
            <person name="Kibler D.F."/>
            <person name="Law L."/>
            <person name="Lindgens D."/>
            <person name="Martinez D.E."/>
            <person name="Peng J."/>
            <person name="Wigge P.A."/>
            <person name="Bertulat B."/>
            <person name="Guder C."/>
            <person name="Nakamura Y."/>
            <person name="Ozbek S."/>
            <person name="Watanabe H."/>
            <person name="Khalturin K."/>
            <person name="Hemmrich G."/>
            <person name="Franke A."/>
            <person name="Augustin R."/>
            <person name="Fraune S."/>
            <person name="Hayakawa E."/>
            <person name="Hayakawa S."/>
            <person name="Hirose M."/>
            <person name="Hwang J."/>
            <person name="Ikeo K."/>
            <person name="Nishimiya-Fujisawa C."/>
            <person name="Ogura A."/>
            <person name="Takahashi T."/>
            <person name="Steinmetz P.R."/>
            <person name="Zhang X."/>
            <person name="Aufschnaiter R."/>
            <person name="Eder M.K."/>
            <person name="Gorny A.K."/>
            <person name="Salvenmoser W."/>
            <person name="Heimberg A.M."/>
            <person name="Wheeler B.M."/>
            <person name="Peterson K.J."/>
            <person name="Boettger A."/>
            <person name="Tischler P."/>
            <person name="Wolf A."/>
            <person name="Gojobori T."/>
            <person name="Remington K.A."/>
            <person name="Strausberg R.L."/>
            <person name="Venter J."/>
            <person name="Technau U."/>
            <person name="Hobmayer B."/>
            <person name="Bosch T.C."/>
            <person name="Holstein T.W."/>
            <person name="Fujisawa T."/>
            <person name="Bode H.R."/>
            <person name="David C.N."/>
            <person name="Rokhsar D.S."/>
            <person name="Steele R.E."/>
        </authorList>
    </citation>
    <scope>NUCLEOTIDE SEQUENCE</scope>
</reference>
<evidence type="ECO:0000256" key="3">
    <source>
        <dbReference type="ARBA" id="ARBA00023163"/>
    </source>
</evidence>
<accession>C9YHD2</accession>
<keyword evidence="3" id="KW-0804">Transcription</keyword>
<dbReference type="SMART" id="SM00345">
    <property type="entry name" value="HTH_GNTR"/>
    <property type="match status" value="1"/>
</dbReference>
<dbReference type="Gene3D" id="1.10.10.10">
    <property type="entry name" value="Winged helix-like DNA-binding domain superfamily/Winged helix DNA-binding domain"/>
    <property type="match status" value="1"/>
</dbReference>
<dbReference type="Gene3D" id="1.20.120.530">
    <property type="entry name" value="GntR ligand-binding domain-like"/>
    <property type="match status" value="1"/>
</dbReference>
<dbReference type="PROSITE" id="PS50949">
    <property type="entry name" value="HTH_GNTR"/>
    <property type="match status" value="1"/>
</dbReference>
<proteinExistence type="predicted"/>
<dbReference type="SUPFAM" id="SSF48008">
    <property type="entry name" value="GntR ligand-binding domain-like"/>
    <property type="match status" value="1"/>
</dbReference>
<dbReference type="SUPFAM" id="SSF46785">
    <property type="entry name" value="Winged helix' DNA-binding domain"/>
    <property type="match status" value="1"/>
</dbReference>
<dbReference type="CDD" id="cd07377">
    <property type="entry name" value="WHTH_GntR"/>
    <property type="match status" value="1"/>
</dbReference>
<dbReference type="GO" id="GO:0003700">
    <property type="term" value="F:DNA-binding transcription factor activity"/>
    <property type="evidence" value="ECO:0007669"/>
    <property type="project" value="InterPro"/>
</dbReference>
<dbReference type="SMART" id="SM00895">
    <property type="entry name" value="FCD"/>
    <property type="match status" value="1"/>
</dbReference>
<evidence type="ECO:0000256" key="2">
    <source>
        <dbReference type="ARBA" id="ARBA00023125"/>
    </source>
</evidence>
<dbReference type="GO" id="GO:0003677">
    <property type="term" value="F:DNA binding"/>
    <property type="evidence" value="ECO:0007669"/>
    <property type="project" value="UniProtKB-KW"/>
</dbReference>
<dbReference type="Pfam" id="PF00392">
    <property type="entry name" value="GntR"/>
    <property type="match status" value="1"/>
</dbReference>
<feature type="domain" description="HTH gntR-type" evidence="4">
    <location>
        <begin position="44"/>
        <end position="111"/>
    </location>
</feature>